<dbReference type="EMBL" id="VSRR010003287">
    <property type="protein sequence ID" value="MPC35483.1"/>
    <property type="molecule type" value="Genomic_DNA"/>
</dbReference>
<dbReference type="Proteomes" id="UP000324222">
    <property type="component" value="Unassembled WGS sequence"/>
</dbReference>
<evidence type="ECO:0000313" key="1">
    <source>
        <dbReference type="EMBL" id="MPC35483.1"/>
    </source>
</evidence>
<proteinExistence type="predicted"/>
<gene>
    <name evidence="1" type="ORF">E2C01_028907</name>
</gene>
<dbReference type="AlphaFoldDB" id="A0A5B7ERC1"/>
<comment type="caution">
    <text evidence="1">The sequence shown here is derived from an EMBL/GenBank/DDBJ whole genome shotgun (WGS) entry which is preliminary data.</text>
</comment>
<accession>A0A5B7ERC1</accession>
<sequence length="122" mass="12754">MSLLLDGLTTREEAVVVGVSGAGVVVSVPCSFGLTTSGLNLPLVDGLVGVLVVVEGGDAVDAVVTSFPKLADVNEAVRVRALMACTEEDTRLPLPLEDTLDAGWSWFTDGPRCREDPLELEA</sequence>
<reference evidence="1 2" key="1">
    <citation type="submission" date="2019-05" db="EMBL/GenBank/DDBJ databases">
        <title>Another draft genome of Portunus trituberculatus and its Hox gene families provides insights of decapod evolution.</title>
        <authorList>
            <person name="Jeong J.-H."/>
            <person name="Song I."/>
            <person name="Kim S."/>
            <person name="Choi T."/>
            <person name="Kim D."/>
            <person name="Ryu S."/>
            <person name="Kim W."/>
        </authorList>
    </citation>
    <scope>NUCLEOTIDE SEQUENCE [LARGE SCALE GENOMIC DNA]</scope>
    <source>
        <tissue evidence="1">Muscle</tissue>
    </source>
</reference>
<name>A0A5B7ERC1_PORTR</name>
<evidence type="ECO:0000313" key="2">
    <source>
        <dbReference type="Proteomes" id="UP000324222"/>
    </source>
</evidence>
<protein>
    <submittedName>
        <fullName evidence="1">Uncharacterized protein</fullName>
    </submittedName>
</protein>
<keyword evidence="2" id="KW-1185">Reference proteome</keyword>
<organism evidence="1 2">
    <name type="scientific">Portunus trituberculatus</name>
    <name type="common">Swimming crab</name>
    <name type="synonym">Neptunus trituberculatus</name>
    <dbReference type="NCBI Taxonomy" id="210409"/>
    <lineage>
        <taxon>Eukaryota</taxon>
        <taxon>Metazoa</taxon>
        <taxon>Ecdysozoa</taxon>
        <taxon>Arthropoda</taxon>
        <taxon>Crustacea</taxon>
        <taxon>Multicrustacea</taxon>
        <taxon>Malacostraca</taxon>
        <taxon>Eumalacostraca</taxon>
        <taxon>Eucarida</taxon>
        <taxon>Decapoda</taxon>
        <taxon>Pleocyemata</taxon>
        <taxon>Brachyura</taxon>
        <taxon>Eubrachyura</taxon>
        <taxon>Portunoidea</taxon>
        <taxon>Portunidae</taxon>
        <taxon>Portuninae</taxon>
        <taxon>Portunus</taxon>
    </lineage>
</organism>